<dbReference type="RefSeq" id="WP_300953030.1">
    <property type="nucleotide sequence ID" value="NZ_JAUHJQ010000005.1"/>
</dbReference>
<evidence type="ECO:0000313" key="4">
    <source>
        <dbReference type="Proteomes" id="UP001168620"/>
    </source>
</evidence>
<evidence type="ECO:0000256" key="1">
    <source>
        <dbReference type="SAM" id="MobiDB-lite"/>
    </source>
</evidence>
<comment type="caution">
    <text evidence="3">The sequence shown here is derived from an EMBL/GenBank/DDBJ whole genome shotgun (WGS) entry which is preliminary data.</text>
</comment>
<dbReference type="EMBL" id="JAUHJQ010000005">
    <property type="protein sequence ID" value="MDN4173928.1"/>
    <property type="molecule type" value="Genomic_DNA"/>
</dbReference>
<protein>
    <submittedName>
        <fullName evidence="3">Phage minor head protein</fullName>
    </submittedName>
</protein>
<evidence type="ECO:0000313" key="3">
    <source>
        <dbReference type="EMBL" id="MDN4173928.1"/>
    </source>
</evidence>
<dbReference type="InterPro" id="IPR006528">
    <property type="entry name" value="Phage_head_morphogenesis_dom"/>
</dbReference>
<feature type="region of interest" description="Disordered" evidence="1">
    <location>
        <begin position="330"/>
        <end position="353"/>
    </location>
</feature>
<proteinExistence type="predicted"/>
<accession>A0ABT8FGV6</accession>
<feature type="domain" description="Phage head morphogenesis" evidence="2">
    <location>
        <begin position="161"/>
        <end position="252"/>
    </location>
</feature>
<evidence type="ECO:0000259" key="2">
    <source>
        <dbReference type="Pfam" id="PF04233"/>
    </source>
</evidence>
<name>A0ABT8FGV6_9ACTN</name>
<dbReference type="Pfam" id="PF04233">
    <property type="entry name" value="Phage_Mu_F"/>
    <property type="match status" value="1"/>
</dbReference>
<keyword evidence="4" id="KW-1185">Reference proteome</keyword>
<sequence>MAVTAETLRIQQRLNQAINRIVDAQTRDLVRAWVDAWTELEPDLTAALLEQLTAGDRVTRAQLLRSTRLRKALTAVADHLETLVAAAGVRMTADLRDVIDLAGAAQASVIDSQLPAGSDLLDDLESWSRVDDRQLAAIVRRSTEQITARTRPIPAEQYQLLRRELIRGVAAGTNPRATAARIVRRSEKRFNGGLSRALTIARTETLDAHREGARLGRMEHADVLRGWQWVSALDVRTCPSCWAKHGSVHPIDVFGPDDHQQGRCTALPLVKPWADLGLDVEEPPSLVPDAGDRFAQLSAAAQRTVLGPARYDAWTAGGYPMDGWTQRRTTDGWRDSWGVSPVPARSRTSAPAA</sequence>
<dbReference type="Proteomes" id="UP001168620">
    <property type="component" value="Unassembled WGS sequence"/>
</dbReference>
<gene>
    <name evidence="3" type="ORF">QWY28_13285</name>
</gene>
<reference evidence="3" key="1">
    <citation type="submission" date="2023-06" db="EMBL/GenBank/DDBJ databases">
        <title>Draft genome sequence of Nocardioides sp. SOB77.</title>
        <authorList>
            <person name="Zhang G."/>
        </authorList>
    </citation>
    <scope>NUCLEOTIDE SEQUENCE</scope>
    <source>
        <strain evidence="3">SOB77</strain>
    </source>
</reference>
<organism evidence="3 4">
    <name type="scientific">Nocardioides oceani</name>
    <dbReference type="NCBI Taxonomy" id="3058369"/>
    <lineage>
        <taxon>Bacteria</taxon>
        <taxon>Bacillati</taxon>
        <taxon>Actinomycetota</taxon>
        <taxon>Actinomycetes</taxon>
        <taxon>Propionibacteriales</taxon>
        <taxon>Nocardioidaceae</taxon>
        <taxon>Nocardioides</taxon>
    </lineage>
</organism>